<dbReference type="InterPro" id="IPR048955">
    <property type="entry name" value="Cip1-like_core"/>
</dbReference>
<feature type="domain" description="Cip1-like core" evidence="2">
    <location>
        <begin position="47"/>
        <end position="260"/>
    </location>
</feature>
<proteinExistence type="predicted"/>
<dbReference type="GO" id="GO:0016787">
    <property type="term" value="F:hydrolase activity"/>
    <property type="evidence" value="ECO:0007669"/>
    <property type="project" value="UniProtKB-KW"/>
</dbReference>
<organism evidence="3 4">
    <name type="scientific">Streptomyces hainanensis</name>
    <dbReference type="NCBI Taxonomy" id="402648"/>
    <lineage>
        <taxon>Bacteria</taxon>
        <taxon>Bacillati</taxon>
        <taxon>Actinomycetota</taxon>
        <taxon>Actinomycetes</taxon>
        <taxon>Kitasatosporales</taxon>
        <taxon>Streptomycetaceae</taxon>
        <taxon>Streptomyces</taxon>
    </lineage>
</organism>
<dbReference type="OrthoDB" id="4817976at2"/>
<dbReference type="AlphaFoldDB" id="A0A4R4TIU5"/>
<dbReference type="Proteomes" id="UP000295345">
    <property type="component" value="Unassembled WGS sequence"/>
</dbReference>
<gene>
    <name evidence="3" type="ORF">E1283_13210</name>
</gene>
<accession>A0A4R4TIU5</accession>
<evidence type="ECO:0000259" key="2">
    <source>
        <dbReference type="Pfam" id="PF21340"/>
    </source>
</evidence>
<feature type="chain" id="PRO_5038947650" evidence="1">
    <location>
        <begin position="32"/>
        <end position="265"/>
    </location>
</feature>
<evidence type="ECO:0000313" key="3">
    <source>
        <dbReference type="EMBL" id="TDC75192.1"/>
    </source>
</evidence>
<comment type="caution">
    <text evidence="3">The sequence shown here is derived from an EMBL/GenBank/DDBJ whole genome shotgun (WGS) entry which is preliminary data.</text>
</comment>
<evidence type="ECO:0000313" key="4">
    <source>
        <dbReference type="Proteomes" id="UP000295345"/>
    </source>
</evidence>
<dbReference type="RefSeq" id="WP_132818194.1">
    <property type="nucleotide sequence ID" value="NZ_SMKI01000116.1"/>
</dbReference>
<evidence type="ECO:0000256" key="1">
    <source>
        <dbReference type="SAM" id="SignalP"/>
    </source>
</evidence>
<dbReference type="EMBL" id="SMKI01000116">
    <property type="protein sequence ID" value="TDC75192.1"/>
    <property type="molecule type" value="Genomic_DNA"/>
</dbReference>
<sequence length="265" mass="27823">MRSIRALPHLLTAAAATLCAVLATAVPAASAAPAAVAACTTDGFCDDFESQTGAQPSGRWAVQFPDCSGTGTAAVDTAVAHTGTRSLRVNGGTGYCNHVFVGTTLNDVATDSGLYVRFWVRHSTALPTQHVTFLEMTDAADGGRALRMGGQNAALQWNRESDDATLPEQSPAGVALSGPLPVGAWSCVEYQLTPGAGLLRTWVDGTPVTGLEVDGVPTHDIDGQWLNRTWRPDPVDLRFGWESYGEGADTLWYDDVAVGTTRVGC</sequence>
<keyword evidence="1" id="KW-0732">Signal</keyword>
<protein>
    <submittedName>
        <fullName evidence="3">Hydrolase</fullName>
    </submittedName>
</protein>
<dbReference type="Gene3D" id="2.60.120.200">
    <property type="match status" value="1"/>
</dbReference>
<feature type="signal peptide" evidence="1">
    <location>
        <begin position="1"/>
        <end position="31"/>
    </location>
</feature>
<name>A0A4R4TIU5_9ACTN</name>
<reference evidence="3 4" key="1">
    <citation type="submission" date="2019-03" db="EMBL/GenBank/DDBJ databases">
        <title>Draft genome sequences of novel Actinobacteria.</title>
        <authorList>
            <person name="Sahin N."/>
            <person name="Ay H."/>
            <person name="Saygin H."/>
        </authorList>
    </citation>
    <scope>NUCLEOTIDE SEQUENCE [LARGE SCALE GENOMIC DNA]</scope>
    <source>
        <strain evidence="3 4">DSM 41900</strain>
    </source>
</reference>
<dbReference type="Pfam" id="PF21340">
    <property type="entry name" value="Polysacc_lyase-like"/>
    <property type="match status" value="1"/>
</dbReference>
<keyword evidence="4" id="KW-1185">Reference proteome</keyword>
<keyword evidence="3" id="KW-0378">Hydrolase</keyword>